<name>X6MJ58_RETFI</name>
<protein>
    <submittedName>
        <fullName evidence="5">WD-40 repeat protein</fullName>
    </submittedName>
</protein>
<reference evidence="5 6" key="1">
    <citation type="journal article" date="2013" name="Curr. Biol.">
        <title>The Genome of the Foraminiferan Reticulomyxa filosa.</title>
        <authorList>
            <person name="Glockner G."/>
            <person name="Hulsmann N."/>
            <person name="Schleicher M."/>
            <person name="Noegel A.A."/>
            <person name="Eichinger L."/>
            <person name="Gallinger C."/>
            <person name="Pawlowski J."/>
            <person name="Sierra R."/>
            <person name="Euteneuer U."/>
            <person name="Pillet L."/>
            <person name="Moustafa A."/>
            <person name="Platzer M."/>
            <person name="Groth M."/>
            <person name="Szafranski K."/>
            <person name="Schliwa M."/>
        </authorList>
    </citation>
    <scope>NUCLEOTIDE SEQUENCE [LARGE SCALE GENOMIC DNA]</scope>
</reference>
<dbReference type="InterPro" id="IPR011043">
    <property type="entry name" value="Gal_Oxase/kelch_b-propeller"/>
</dbReference>
<dbReference type="PROSITE" id="PS50294">
    <property type="entry name" value="WD_REPEATS_REGION"/>
    <property type="match status" value="3"/>
</dbReference>
<feature type="repeat" description="WD" evidence="3">
    <location>
        <begin position="445"/>
        <end position="486"/>
    </location>
</feature>
<dbReference type="SMART" id="SM00320">
    <property type="entry name" value="WD40"/>
    <property type="match status" value="6"/>
</dbReference>
<dbReference type="AlphaFoldDB" id="X6MJ58"/>
<dbReference type="CDD" id="cd00200">
    <property type="entry name" value="WD40"/>
    <property type="match status" value="1"/>
</dbReference>
<organism evidence="5 6">
    <name type="scientific">Reticulomyxa filosa</name>
    <dbReference type="NCBI Taxonomy" id="46433"/>
    <lineage>
        <taxon>Eukaryota</taxon>
        <taxon>Sar</taxon>
        <taxon>Rhizaria</taxon>
        <taxon>Retaria</taxon>
        <taxon>Foraminifera</taxon>
        <taxon>Monothalamids</taxon>
        <taxon>Reticulomyxidae</taxon>
        <taxon>Reticulomyxa</taxon>
    </lineage>
</organism>
<dbReference type="PROSITE" id="PS00678">
    <property type="entry name" value="WD_REPEATS_1"/>
    <property type="match status" value="2"/>
</dbReference>
<evidence type="ECO:0000313" key="5">
    <source>
        <dbReference type="EMBL" id="ETO13462.1"/>
    </source>
</evidence>
<evidence type="ECO:0000313" key="6">
    <source>
        <dbReference type="Proteomes" id="UP000023152"/>
    </source>
</evidence>
<comment type="caution">
    <text evidence="5">The sequence shown here is derived from an EMBL/GenBank/DDBJ whole genome shotgun (WGS) entry which is preliminary data.</text>
</comment>
<dbReference type="PANTHER" id="PTHR44129">
    <property type="entry name" value="WD REPEAT-CONTAINING PROTEIN POP1"/>
    <property type="match status" value="1"/>
</dbReference>
<sequence length="671" mass="78082">MNQIDMKEESLTPFETLASLYVPFRLTQCIALKNEIIICGGYNQNSCYSYHTIKNNYKFICEYPNEINLDTHCVLKMIDNNDTNNKDLNEITLLSFCGANKHTLIMKYKSVWDNENEITQLSNDYNKWIPLMNIGRDEDDYCGMTAIIGGKNNNLLFIVYPSNNVSIFDLNKYQFIKHDILPINSNTNNTIYQPCFISKSDNEMLLFYQSIGLSIKYDEDNNIFEFFNIRVCTTIRTFRQYQYIYVNNFILFFGESQSDEIYKYSIIENKWTKYKQTIPIPRDDYIAILSADQSFIHILLIFEGVLAHVKIELNTWIKDEEEKDEQWMKEEEQRFDIEAINEELEEMKENIDFKKLKKKKEIGSIINQWMRLSLIYKMGWINEFNIIILRYTLFKYFKLLHIFQGHLDRVNSVKFSPDSKKIISTSNDKTIKIWDVGSGNKIKELQGHLASVNDAEFSSDETMVVSCSNDKTIRLWDIKYNTEIQKFEGHTGNVMISKFSPNGMTIISWACDESIRIWNIQSGQMIQILHEIVGLHDILFSPNGQQIVISSYSDPTLVIDIKSGEKTKINCNGFYIVSSLSNRTVDIWNVSSETIIKKFGGYSSIIYVKYFPDKNTVIGYLEDGTIRLWDVQLGVEIQKLNVQTDGIDISPDGNMIVSYSIDGIIQLWIPL</sequence>
<dbReference type="PROSITE" id="PS50082">
    <property type="entry name" value="WD_REPEATS_2"/>
    <property type="match status" value="3"/>
</dbReference>
<feature type="repeat" description="WD" evidence="3">
    <location>
        <begin position="487"/>
        <end position="528"/>
    </location>
</feature>
<dbReference type="InterPro" id="IPR015943">
    <property type="entry name" value="WD40/YVTN_repeat-like_dom_sf"/>
</dbReference>
<dbReference type="EMBL" id="ASPP01020591">
    <property type="protein sequence ID" value="ETO13462.1"/>
    <property type="molecule type" value="Genomic_DNA"/>
</dbReference>
<keyword evidence="4" id="KW-0175">Coiled coil</keyword>
<evidence type="ECO:0000256" key="2">
    <source>
        <dbReference type="ARBA" id="ARBA00022737"/>
    </source>
</evidence>
<gene>
    <name evidence="5" type="ORF">RFI_23910</name>
</gene>
<dbReference type="OrthoDB" id="194358at2759"/>
<dbReference type="Pfam" id="PF00400">
    <property type="entry name" value="WD40"/>
    <property type="match status" value="5"/>
</dbReference>
<evidence type="ECO:0000256" key="3">
    <source>
        <dbReference type="PROSITE-ProRule" id="PRU00221"/>
    </source>
</evidence>
<evidence type="ECO:0000256" key="4">
    <source>
        <dbReference type="SAM" id="Coils"/>
    </source>
</evidence>
<dbReference type="InterPro" id="IPR020472">
    <property type="entry name" value="WD40_PAC1"/>
</dbReference>
<dbReference type="Gene3D" id="2.130.10.10">
    <property type="entry name" value="YVTN repeat-like/Quinoprotein amine dehydrogenase"/>
    <property type="match status" value="2"/>
</dbReference>
<accession>X6MJ58</accession>
<dbReference type="InterPro" id="IPR019775">
    <property type="entry name" value="WD40_repeat_CS"/>
</dbReference>
<dbReference type="InterPro" id="IPR001680">
    <property type="entry name" value="WD40_rpt"/>
</dbReference>
<keyword evidence="6" id="KW-1185">Reference proteome</keyword>
<keyword evidence="2" id="KW-0677">Repeat</keyword>
<evidence type="ECO:0000256" key="1">
    <source>
        <dbReference type="ARBA" id="ARBA00022574"/>
    </source>
</evidence>
<proteinExistence type="predicted"/>
<dbReference type="PRINTS" id="PR00320">
    <property type="entry name" value="GPROTEINBRPT"/>
</dbReference>
<dbReference type="InterPro" id="IPR036322">
    <property type="entry name" value="WD40_repeat_dom_sf"/>
</dbReference>
<feature type="coiled-coil region" evidence="4">
    <location>
        <begin position="330"/>
        <end position="357"/>
    </location>
</feature>
<dbReference type="SUPFAM" id="SSF50978">
    <property type="entry name" value="WD40 repeat-like"/>
    <property type="match status" value="1"/>
</dbReference>
<dbReference type="Proteomes" id="UP000023152">
    <property type="component" value="Unassembled WGS sequence"/>
</dbReference>
<dbReference type="SUPFAM" id="SSF50965">
    <property type="entry name" value="Galactose oxidase, central domain"/>
    <property type="match status" value="1"/>
</dbReference>
<feature type="repeat" description="WD" evidence="3">
    <location>
        <begin position="403"/>
        <end position="444"/>
    </location>
</feature>
<keyword evidence="1 3" id="KW-0853">WD repeat</keyword>
<dbReference type="InterPro" id="IPR050349">
    <property type="entry name" value="WD_LIS1/nudF_dynein_reg"/>
</dbReference>